<evidence type="ECO:0000313" key="3">
    <source>
        <dbReference type="Proteomes" id="UP000824469"/>
    </source>
</evidence>
<comment type="caution">
    <text evidence="2">The sequence shown here is derived from an EMBL/GenBank/DDBJ whole genome shotgun (WGS) entry which is preliminary data.</text>
</comment>
<organism evidence="2 3">
    <name type="scientific">Taxus chinensis</name>
    <name type="common">Chinese yew</name>
    <name type="synonym">Taxus wallichiana var. chinensis</name>
    <dbReference type="NCBI Taxonomy" id="29808"/>
    <lineage>
        <taxon>Eukaryota</taxon>
        <taxon>Viridiplantae</taxon>
        <taxon>Streptophyta</taxon>
        <taxon>Embryophyta</taxon>
        <taxon>Tracheophyta</taxon>
        <taxon>Spermatophyta</taxon>
        <taxon>Pinopsida</taxon>
        <taxon>Pinidae</taxon>
        <taxon>Conifers II</taxon>
        <taxon>Cupressales</taxon>
        <taxon>Taxaceae</taxon>
        <taxon>Taxus</taxon>
    </lineage>
</organism>
<evidence type="ECO:0000256" key="1">
    <source>
        <dbReference type="SAM" id="MobiDB-lite"/>
    </source>
</evidence>
<gene>
    <name evidence="2" type="ORF">KI387_020895</name>
</gene>
<name>A0AA38G9D6_TAXCH</name>
<dbReference type="Proteomes" id="UP000824469">
    <property type="component" value="Unassembled WGS sequence"/>
</dbReference>
<dbReference type="AlphaFoldDB" id="A0AA38G9D6"/>
<sequence>MAKLMDVTLIEGLLIKVLCIDARNPRTNGHYRHINHLKTWRKRNDNLSGCYPDLFKLVSPSFTLLFCNYPSVQSMGGQLKRLEPDNCEPIKNDEEVWNILLENGIATFLEKMTGYSALVSYAVTASWSKGRVQIGNTRFTISTNAIADATGLPAAGDIYYKRSLHAEIQDFNAPGDRPKKYLSGYTRDSLPSPWDRVAEVIMRYFTIDGRYRLVFGPHLFILSHLRWGKKINLAAFLFQSLEHSVQLAREGEGVILHQGLLYLLFSVAASHSDFLRFPPKLGRRRRSPSPSPRPSSSSLRSSRRRRRLLLSSDSDSDVAIVSPPRAASIPPDIPSFPTPTPISCFFLEGTEASGRASSPVSSPDYSQAADLLGLAKLYPDSPGSEQCDVSQPVADPISQAAGSKALLDEKIFAADTLHSTPLMESNPADSESADAKGDQCRADMVSSILSKLQRAFKALKDWEAFTESTRNAIANDCAELIKLADLIANDSGSPRAKKAVSELKKLF</sequence>
<reference evidence="2 3" key="1">
    <citation type="journal article" date="2021" name="Nat. Plants">
        <title>The Taxus genome provides insights into paclitaxel biosynthesis.</title>
        <authorList>
            <person name="Xiong X."/>
            <person name="Gou J."/>
            <person name="Liao Q."/>
            <person name="Li Y."/>
            <person name="Zhou Q."/>
            <person name="Bi G."/>
            <person name="Li C."/>
            <person name="Du R."/>
            <person name="Wang X."/>
            <person name="Sun T."/>
            <person name="Guo L."/>
            <person name="Liang H."/>
            <person name="Lu P."/>
            <person name="Wu Y."/>
            <person name="Zhang Z."/>
            <person name="Ro D.K."/>
            <person name="Shang Y."/>
            <person name="Huang S."/>
            <person name="Yan J."/>
        </authorList>
    </citation>
    <scope>NUCLEOTIDE SEQUENCE [LARGE SCALE GENOMIC DNA]</scope>
    <source>
        <strain evidence="2">Ta-2019</strain>
    </source>
</reference>
<protein>
    <submittedName>
        <fullName evidence="2">Uncharacterized protein</fullName>
    </submittedName>
</protein>
<proteinExistence type="predicted"/>
<feature type="region of interest" description="Disordered" evidence="1">
    <location>
        <begin position="279"/>
        <end position="305"/>
    </location>
</feature>
<accession>A0AA38G9D6</accession>
<dbReference type="EMBL" id="JAHRHJ020000004">
    <property type="protein sequence ID" value="KAH9319126.1"/>
    <property type="molecule type" value="Genomic_DNA"/>
</dbReference>
<keyword evidence="3" id="KW-1185">Reference proteome</keyword>
<evidence type="ECO:0000313" key="2">
    <source>
        <dbReference type="EMBL" id="KAH9319126.1"/>
    </source>
</evidence>